<evidence type="ECO:0000256" key="3">
    <source>
        <dbReference type="ARBA" id="ARBA00023026"/>
    </source>
</evidence>
<dbReference type="InterPro" id="IPR038161">
    <property type="entry name" value="VirB9/CagX/TrbG_C_sf"/>
</dbReference>
<reference evidence="7" key="1">
    <citation type="submission" date="2019-06" db="EMBL/GenBank/DDBJ databases">
        <title>The complete genome of Emcibacter congregatus ZYLT.</title>
        <authorList>
            <person name="Zhao Z."/>
        </authorList>
    </citation>
    <scope>NUCLEOTIDE SEQUENCE [LARGE SCALE GENOMIC DNA]</scope>
    <source>
        <strain evidence="7">MCCC 1A06723</strain>
    </source>
</reference>
<dbReference type="InterPro" id="IPR033645">
    <property type="entry name" value="VirB9/CagX/TrbG_C"/>
</dbReference>
<dbReference type="Pfam" id="PF03524">
    <property type="entry name" value="CagX"/>
    <property type="match status" value="1"/>
</dbReference>
<dbReference type="OrthoDB" id="7390264at2"/>
<feature type="region of interest" description="Disordered" evidence="4">
    <location>
        <begin position="271"/>
        <end position="291"/>
    </location>
</feature>
<evidence type="ECO:0000256" key="2">
    <source>
        <dbReference type="ARBA" id="ARBA00022729"/>
    </source>
</evidence>
<evidence type="ECO:0000256" key="1">
    <source>
        <dbReference type="ARBA" id="ARBA00006135"/>
    </source>
</evidence>
<dbReference type="AlphaFoldDB" id="A0A501PJL3"/>
<gene>
    <name evidence="6" type="primary">virB9</name>
    <name evidence="6" type="ORF">FIV46_09220</name>
</gene>
<dbReference type="CDD" id="cd06911">
    <property type="entry name" value="VirB9_CagX_TrbG"/>
    <property type="match status" value="1"/>
</dbReference>
<comment type="similarity">
    <text evidence="1">Belongs to the TrbG/VirB9 family.</text>
</comment>
<keyword evidence="3" id="KW-0843">Virulence</keyword>
<evidence type="ECO:0000313" key="7">
    <source>
        <dbReference type="Proteomes" id="UP000319148"/>
    </source>
</evidence>
<feature type="signal peptide" evidence="5">
    <location>
        <begin position="1"/>
        <end position="26"/>
    </location>
</feature>
<dbReference type="RefSeq" id="WP_139940632.1">
    <property type="nucleotide sequence ID" value="NZ_JBHSYP010000027.1"/>
</dbReference>
<sequence length="291" mass="32856">MKQKKIFIYLLWFLQSLMGIAHPALAAEEPAPGLLDARLRTLIYNPLQVYRLRAYDGYQIMLEFGLDEKIQNVALGDSMSWQITPNKAGNLMFLKPVVLPGTTNMAVITDKRRYHFELVAVEGQPTSAQDLIFNVRFNYPAPLKEETEVEAVDSEKSNVETPAPVSSQQDPVAALLAENRSLNLNYRYKGDDTLLPDRIFDDGISTYLHWPREQTLPAIFLVDGRKKESVINFAVQGDYVVLDRIAPVFVLRNGRDETYIYNRPLYGKKKGHEIPQTPLPAQAASTSGDNL</sequence>
<dbReference type="InterPro" id="IPR010258">
    <property type="entry name" value="Conjugal_tfr_TrbG/VirB9/CagX"/>
</dbReference>
<dbReference type="Proteomes" id="UP000319148">
    <property type="component" value="Unassembled WGS sequence"/>
</dbReference>
<keyword evidence="2 5" id="KW-0732">Signal</keyword>
<evidence type="ECO:0000256" key="4">
    <source>
        <dbReference type="SAM" id="MobiDB-lite"/>
    </source>
</evidence>
<evidence type="ECO:0000256" key="5">
    <source>
        <dbReference type="SAM" id="SignalP"/>
    </source>
</evidence>
<proteinExistence type="inferred from homology"/>
<accession>A0A501PJL3</accession>
<dbReference type="NCBIfam" id="TIGR02781">
    <property type="entry name" value="VirB9"/>
    <property type="match status" value="1"/>
</dbReference>
<comment type="caution">
    <text evidence="6">The sequence shown here is derived from an EMBL/GenBank/DDBJ whole genome shotgun (WGS) entry which is preliminary data.</text>
</comment>
<dbReference type="Gene3D" id="2.60.40.2500">
    <property type="match status" value="1"/>
</dbReference>
<protein>
    <submittedName>
        <fullName evidence="6">P-type conjugative transfer protein VirB9</fullName>
    </submittedName>
</protein>
<keyword evidence="7" id="KW-1185">Reference proteome</keyword>
<organism evidence="6 7">
    <name type="scientific">Emcibacter nanhaiensis</name>
    <dbReference type="NCBI Taxonomy" id="1505037"/>
    <lineage>
        <taxon>Bacteria</taxon>
        <taxon>Pseudomonadati</taxon>
        <taxon>Pseudomonadota</taxon>
        <taxon>Alphaproteobacteria</taxon>
        <taxon>Emcibacterales</taxon>
        <taxon>Emcibacteraceae</taxon>
        <taxon>Emcibacter</taxon>
    </lineage>
</organism>
<dbReference type="EMBL" id="VFIY01000008">
    <property type="protein sequence ID" value="TPD60222.1"/>
    <property type="molecule type" value="Genomic_DNA"/>
</dbReference>
<feature type="chain" id="PRO_5021237589" evidence="5">
    <location>
        <begin position="27"/>
        <end position="291"/>
    </location>
</feature>
<dbReference type="InterPro" id="IPR014148">
    <property type="entry name" value="VirB9"/>
</dbReference>
<evidence type="ECO:0000313" key="6">
    <source>
        <dbReference type="EMBL" id="TPD60222.1"/>
    </source>
</evidence>
<name>A0A501PJL3_9PROT</name>